<organism evidence="2 3">
    <name type="scientific">Serendipita vermifera MAFF 305830</name>
    <dbReference type="NCBI Taxonomy" id="933852"/>
    <lineage>
        <taxon>Eukaryota</taxon>
        <taxon>Fungi</taxon>
        <taxon>Dikarya</taxon>
        <taxon>Basidiomycota</taxon>
        <taxon>Agaricomycotina</taxon>
        <taxon>Agaricomycetes</taxon>
        <taxon>Sebacinales</taxon>
        <taxon>Serendipitaceae</taxon>
        <taxon>Serendipita</taxon>
    </lineage>
</organism>
<proteinExistence type="predicted"/>
<dbReference type="HOGENOM" id="CLU_1366991_0_0_1"/>
<reference evidence="2 3" key="1">
    <citation type="submission" date="2014-04" db="EMBL/GenBank/DDBJ databases">
        <authorList>
            <consortium name="DOE Joint Genome Institute"/>
            <person name="Kuo A."/>
            <person name="Zuccaro A."/>
            <person name="Kohler A."/>
            <person name="Nagy L.G."/>
            <person name="Floudas D."/>
            <person name="Copeland A."/>
            <person name="Barry K.W."/>
            <person name="Cichocki N."/>
            <person name="Veneault-Fourrey C."/>
            <person name="LaButti K."/>
            <person name="Lindquist E.A."/>
            <person name="Lipzen A."/>
            <person name="Lundell T."/>
            <person name="Morin E."/>
            <person name="Murat C."/>
            <person name="Sun H."/>
            <person name="Tunlid A."/>
            <person name="Henrissat B."/>
            <person name="Grigoriev I.V."/>
            <person name="Hibbett D.S."/>
            <person name="Martin F."/>
            <person name="Nordberg H.P."/>
            <person name="Cantor M.N."/>
            <person name="Hua S.X."/>
        </authorList>
    </citation>
    <scope>NUCLEOTIDE SEQUENCE [LARGE SCALE GENOMIC DNA]</scope>
    <source>
        <strain evidence="2 3">MAFF 305830</strain>
    </source>
</reference>
<gene>
    <name evidence="2" type="ORF">M408DRAFT_247324</name>
</gene>
<dbReference type="EMBL" id="KN824329">
    <property type="protein sequence ID" value="KIM23983.1"/>
    <property type="molecule type" value="Genomic_DNA"/>
</dbReference>
<keyword evidence="3" id="KW-1185">Reference proteome</keyword>
<name>A0A0C2WBZ8_SERVB</name>
<reference evidence="3" key="2">
    <citation type="submission" date="2015-01" db="EMBL/GenBank/DDBJ databases">
        <title>Evolutionary Origins and Diversification of the Mycorrhizal Mutualists.</title>
        <authorList>
            <consortium name="DOE Joint Genome Institute"/>
            <consortium name="Mycorrhizal Genomics Consortium"/>
            <person name="Kohler A."/>
            <person name="Kuo A."/>
            <person name="Nagy L.G."/>
            <person name="Floudas D."/>
            <person name="Copeland A."/>
            <person name="Barry K.W."/>
            <person name="Cichocki N."/>
            <person name="Veneault-Fourrey C."/>
            <person name="LaButti K."/>
            <person name="Lindquist E.A."/>
            <person name="Lipzen A."/>
            <person name="Lundell T."/>
            <person name="Morin E."/>
            <person name="Murat C."/>
            <person name="Riley R."/>
            <person name="Ohm R."/>
            <person name="Sun H."/>
            <person name="Tunlid A."/>
            <person name="Henrissat B."/>
            <person name="Grigoriev I.V."/>
            <person name="Hibbett D.S."/>
            <person name="Martin F."/>
        </authorList>
    </citation>
    <scope>NUCLEOTIDE SEQUENCE [LARGE SCALE GENOMIC DNA]</scope>
    <source>
        <strain evidence="3">MAFF 305830</strain>
    </source>
</reference>
<evidence type="ECO:0000256" key="1">
    <source>
        <dbReference type="SAM" id="MobiDB-lite"/>
    </source>
</evidence>
<protein>
    <submittedName>
        <fullName evidence="2">Uncharacterized protein</fullName>
    </submittedName>
</protein>
<evidence type="ECO:0000313" key="2">
    <source>
        <dbReference type="EMBL" id="KIM23983.1"/>
    </source>
</evidence>
<sequence length="200" mass="21149">MNPHGIELPDPAEFDTPVIANSFIASKEESPIIAGLSDMFRRASLRDPRTGSKLDKVFGRRQSRKSSIAQGLALSAGSSMALAGDPTKYSPKTSGHLRKFSDGSAGRKQSIGLGLRVMHTSTTVATSLHVAPTADQLGLGKGQKRQLSMHAIDAWRASIAGGTSGQQSIVQGFTEDAFVCEEQTLSPTSTISALPVRQSL</sequence>
<dbReference type="AlphaFoldDB" id="A0A0C2WBZ8"/>
<dbReference type="Proteomes" id="UP000054097">
    <property type="component" value="Unassembled WGS sequence"/>
</dbReference>
<evidence type="ECO:0000313" key="3">
    <source>
        <dbReference type="Proteomes" id="UP000054097"/>
    </source>
</evidence>
<feature type="region of interest" description="Disordered" evidence="1">
    <location>
        <begin position="83"/>
        <end position="106"/>
    </location>
</feature>
<accession>A0A0C2WBZ8</accession>